<protein>
    <submittedName>
        <fullName evidence="3">DUF348 domain-containing protein</fullName>
    </submittedName>
</protein>
<dbReference type="InterPro" id="IPR007137">
    <property type="entry name" value="DUF348"/>
</dbReference>
<dbReference type="AlphaFoldDB" id="A0A4Q5MXL4"/>
<dbReference type="Gene3D" id="2.20.230.10">
    <property type="entry name" value="Resuscitation-promoting factor rpfb"/>
    <property type="match status" value="1"/>
</dbReference>
<organism evidence="3 4">
    <name type="scientific">Pengzhenrongella frigida</name>
    <dbReference type="NCBI Taxonomy" id="1259133"/>
    <lineage>
        <taxon>Bacteria</taxon>
        <taxon>Bacillati</taxon>
        <taxon>Actinomycetota</taxon>
        <taxon>Actinomycetes</taxon>
        <taxon>Micrococcales</taxon>
        <taxon>Pengzhenrongella</taxon>
    </lineage>
</organism>
<dbReference type="Pfam" id="PF03990">
    <property type="entry name" value="DUF348"/>
    <property type="match status" value="3"/>
</dbReference>
<dbReference type="SMART" id="SM01208">
    <property type="entry name" value="G5"/>
    <property type="match status" value="1"/>
</dbReference>
<reference evidence="3 4" key="1">
    <citation type="submission" date="2019-01" db="EMBL/GenBank/DDBJ databases">
        <title>Novel species of Cellulomonas.</title>
        <authorList>
            <person name="Liu Q."/>
            <person name="Xin Y.-H."/>
        </authorList>
    </citation>
    <scope>NUCLEOTIDE SEQUENCE [LARGE SCALE GENOMIC DNA]</scope>
    <source>
        <strain evidence="3 4">HLT2-17</strain>
    </source>
</reference>
<dbReference type="Proteomes" id="UP000293764">
    <property type="component" value="Unassembled WGS sequence"/>
</dbReference>
<keyword evidence="1" id="KW-0732">Signal</keyword>
<dbReference type="SUPFAM" id="SSF53955">
    <property type="entry name" value="Lysozyme-like"/>
    <property type="match status" value="1"/>
</dbReference>
<dbReference type="OrthoDB" id="9766277at2"/>
<dbReference type="InterPro" id="IPR023346">
    <property type="entry name" value="Lysozyme-like_dom_sf"/>
</dbReference>
<evidence type="ECO:0000256" key="1">
    <source>
        <dbReference type="ARBA" id="ARBA00022729"/>
    </source>
</evidence>
<evidence type="ECO:0000313" key="3">
    <source>
        <dbReference type="EMBL" id="RYV50398.1"/>
    </source>
</evidence>
<name>A0A4Q5MXL4_9MICO</name>
<comment type="caution">
    <text evidence="3">The sequence shown here is derived from an EMBL/GenBank/DDBJ whole genome shotgun (WGS) entry which is preliminary data.</text>
</comment>
<evidence type="ECO:0000259" key="2">
    <source>
        <dbReference type="PROSITE" id="PS51109"/>
    </source>
</evidence>
<dbReference type="PROSITE" id="PS51109">
    <property type="entry name" value="G5"/>
    <property type="match status" value="1"/>
</dbReference>
<keyword evidence="4" id="KW-1185">Reference proteome</keyword>
<proteinExistence type="predicted"/>
<dbReference type="Pfam" id="PF07501">
    <property type="entry name" value="G5"/>
    <property type="match status" value="1"/>
</dbReference>
<sequence length="357" mass="36879">MHKSVSVDVDGAARQVSAFGRTVDDVLAGAGIDVGEGDLVAPALADAIADGGEIVVRHGREITVALDGEDRTVWTTALTVGEAVADLGVRGDGARLSASRSATLGRGAVLRVSTLKTIHLAVDGQVIDGLTSAPTVREALKEIGLVLADGDQVSVPLAATSVDGLVVLVTRAAQGSGTTSEVMPFTERIVEDDSIAAGTRKVTTTGRAGERQITFATDSLGGAEVARTVIAEVVLHAPVEQVVTVGTRVVPDAPSVTPGSAQAIGKELAAARGWGDDEFSCLVELWNHESHWNVSAENTSSGAYGIPQALPGSKMATVADDWRTNPATQITWGLNYIGGRYGTPCGAWQSFTAKGWY</sequence>
<dbReference type="EMBL" id="SDWW01000035">
    <property type="protein sequence ID" value="RYV50398.1"/>
    <property type="molecule type" value="Genomic_DNA"/>
</dbReference>
<accession>A0A4Q5MXL4</accession>
<dbReference type="InterPro" id="IPR011098">
    <property type="entry name" value="G5_dom"/>
</dbReference>
<evidence type="ECO:0000313" key="4">
    <source>
        <dbReference type="Proteomes" id="UP000293764"/>
    </source>
</evidence>
<gene>
    <name evidence="3" type="ORF">EUA98_13855</name>
</gene>
<feature type="domain" description="G5" evidence="2">
    <location>
        <begin position="169"/>
        <end position="249"/>
    </location>
</feature>